<sequence>MKPKRTILCVDDNEQSLSHRKIMLETRGYRVAAFSRGEEALERFLQGGIDLVIADMAMPGLDGPQLIAKIKEVSAHTPAILISSKVRIYDHDSRADVFLTKGMYAPVDLLERVRLLLVRKRGPKRMQQRPAPVPREVGVA</sequence>
<dbReference type="CDD" id="cd00156">
    <property type="entry name" value="REC"/>
    <property type="match status" value="1"/>
</dbReference>
<dbReference type="SUPFAM" id="SSF52172">
    <property type="entry name" value="CheY-like"/>
    <property type="match status" value="1"/>
</dbReference>
<evidence type="ECO:0000313" key="4">
    <source>
        <dbReference type="EMBL" id="SPF37397.1"/>
    </source>
</evidence>
<dbReference type="EMBL" id="OMOD01000090">
    <property type="protein sequence ID" value="SPF37397.1"/>
    <property type="molecule type" value="Genomic_DNA"/>
</dbReference>
<accession>A0A2U3KCX1</accession>
<feature type="modified residue" description="4-aspartylphosphate" evidence="2">
    <location>
        <position position="55"/>
    </location>
</feature>
<dbReference type="PROSITE" id="PS50110">
    <property type="entry name" value="RESPONSE_REGULATORY"/>
    <property type="match status" value="1"/>
</dbReference>
<dbReference type="Pfam" id="PF00072">
    <property type="entry name" value="Response_reg"/>
    <property type="match status" value="1"/>
</dbReference>
<evidence type="ECO:0000259" key="3">
    <source>
        <dbReference type="PROSITE" id="PS50110"/>
    </source>
</evidence>
<organism evidence="4 5">
    <name type="scientific">Candidatus Sulfotelmatobacter kueseliae</name>
    <dbReference type="NCBI Taxonomy" id="2042962"/>
    <lineage>
        <taxon>Bacteria</taxon>
        <taxon>Pseudomonadati</taxon>
        <taxon>Acidobacteriota</taxon>
        <taxon>Terriglobia</taxon>
        <taxon>Terriglobales</taxon>
        <taxon>Candidatus Korobacteraceae</taxon>
        <taxon>Candidatus Sulfotelmatobacter</taxon>
    </lineage>
</organism>
<keyword evidence="1 2" id="KW-0597">Phosphoprotein</keyword>
<dbReference type="InterPro" id="IPR050595">
    <property type="entry name" value="Bact_response_regulator"/>
</dbReference>
<dbReference type="PANTHER" id="PTHR44591:SF3">
    <property type="entry name" value="RESPONSE REGULATORY DOMAIN-CONTAINING PROTEIN"/>
    <property type="match status" value="1"/>
</dbReference>
<dbReference type="AlphaFoldDB" id="A0A2U3KCX1"/>
<feature type="domain" description="Response regulatory" evidence="3">
    <location>
        <begin position="6"/>
        <end position="116"/>
    </location>
</feature>
<dbReference type="Proteomes" id="UP000238701">
    <property type="component" value="Unassembled WGS sequence"/>
</dbReference>
<dbReference type="Gene3D" id="3.40.50.2300">
    <property type="match status" value="1"/>
</dbReference>
<gene>
    <name evidence="4" type="ORF">SBA1_180025</name>
</gene>
<dbReference type="GO" id="GO:0000160">
    <property type="term" value="P:phosphorelay signal transduction system"/>
    <property type="evidence" value="ECO:0007669"/>
    <property type="project" value="InterPro"/>
</dbReference>
<dbReference type="InterPro" id="IPR001789">
    <property type="entry name" value="Sig_transdc_resp-reg_receiver"/>
</dbReference>
<dbReference type="InterPro" id="IPR011006">
    <property type="entry name" value="CheY-like_superfamily"/>
</dbReference>
<evidence type="ECO:0000256" key="1">
    <source>
        <dbReference type="ARBA" id="ARBA00022553"/>
    </source>
</evidence>
<evidence type="ECO:0000256" key="2">
    <source>
        <dbReference type="PROSITE-ProRule" id="PRU00169"/>
    </source>
</evidence>
<dbReference type="OrthoDB" id="9801101at2"/>
<evidence type="ECO:0000313" key="5">
    <source>
        <dbReference type="Proteomes" id="UP000238701"/>
    </source>
</evidence>
<proteinExistence type="predicted"/>
<dbReference type="SMART" id="SM00448">
    <property type="entry name" value="REC"/>
    <property type="match status" value="1"/>
</dbReference>
<dbReference type="PANTHER" id="PTHR44591">
    <property type="entry name" value="STRESS RESPONSE REGULATOR PROTEIN 1"/>
    <property type="match status" value="1"/>
</dbReference>
<name>A0A2U3KCX1_9BACT</name>
<protein>
    <submittedName>
        <fullName evidence="4">Response regulator receiver protein</fullName>
    </submittedName>
</protein>
<reference evidence="5" key="1">
    <citation type="submission" date="2018-02" db="EMBL/GenBank/DDBJ databases">
        <authorList>
            <person name="Hausmann B."/>
        </authorList>
    </citation>
    <scope>NUCLEOTIDE SEQUENCE [LARGE SCALE GENOMIC DNA]</scope>
    <source>
        <strain evidence="5">Peat soil MAG SbA1</strain>
    </source>
</reference>